<proteinExistence type="predicted"/>
<organism evidence="2 3">
    <name type="scientific">Nephila pilipes</name>
    <name type="common">Giant wood spider</name>
    <name type="synonym">Nephila maculata</name>
    <dbReference type="NCBI Taxonomy" id="299642"/>
    <lineage>
        <taxon>Eukaryota</taxon>
        <taxon>Metazoa</taxon>
        <taxon>Ecdysozoa</taxon>
        <taxon>Arthropoda</taxon>
        <taxon>Chelicerata</taxon>
        <taxon>Arachnida</taxon>
        <taxon>Araneae</taxon>
        <taxon>Araneomorphae</taxon>
        <taxon>Entelegynae</taxon>
        <taxon>Araneoidea</taxon>
        <taxon>Nephilidae</taxon>
        <taxon>Nephila</taxon>
    </lineage>
</organism>
<accession>A0A8X6NL60</accession>
<protein>
    <recommendedName>
        <fullName evidence="4">Secreted protein</fullName>
    </recommendedName>
</protein>
<keyword evidence="1" id="KW-0732">Signal</keyword>
<feature type="chain" id="PRO_5036481097" description="Secreted protein" evidence="1">
    <location>
        <begin position="16"/>
        <end position="86"/>
    </location>
</feature>
<comment type="caution">
    <text evidence="2">The sequence shown here is derived from an EMBL/GenBank/DDBJ whole genome shotgun (WGS) entry which is preliminary data.</text>
</comment>
<keyword evidence="3" id="KW-1185">Reference proteome</keyword>
<feature type="signal peptide" evidence="1">
    <location>
        <begin position="1"/>
        <end position="15"/>
    </location>
</feature>
<dbReference type="EMBL" id="BMAW01059244">
    <property type="protein sequence ID" value="GFT20272.1"/>
    <property type="molecule type" value="Genomic_DNA"/>
</dbReference>
<evidence type="ECO:0008006" key="4">
    <source>
        <dbReference type="Google" id="ProtNLM"/>
    </source>
</evidence>
<evidence type="ECO:0000313" key="3">
    <source>
        <dbReference type="Proteomes" id="UP000887013"/>
    </source>
</evidence>
<name>A0A8X6NL60_NEPPI</name>
<reference evidence="2" key="1">
    <citation type="submission" date="2020-08" db="EMBL/GenBank/DDBJ databases">
        <title>Multicomponent nature underlies the extraordinary mechanical properties of spider dragline silk.</title>
        <authorList>
            <person name="Kono N."/>
            <person name="Nakamura H."/>
            <person name="Mori M."/>
            <person name="Yoshida Y."/>
            <person name="Ohtoshi R."/>
            <person name="Malay A.D."/>
            <person name="Moran D.A.P."/>
            <person name="Tomita M."/>
            <person name="Numata K."/>
            <person name="Arakawa K."/>
        </authorList>
    </citation>
    <scope>NUCLEOTIDE SEQUENCE</scope>
</reference>
<gene>
    <name evidence="2" type="ORF">NPIL_58401</name>
</gene>
<evidence type="ECO:0000256" key="1">
    <source>
        <dbReference type="SAM" id="SignalP"/>
    </source>
</evidence>
<dbReference type="Proteomes" id="UP000887013">
    <property type="component" value="Unassembled WGS sequence"/>
</dbReference>
<evidence type="ECO:0000313" key="2">
    <source>
        <dbReference type="EMBL" id="GFT20272.1"/>
    </source>
</evidence>
<dbReference type="AlphaFoldDB" id="A0A8X6NL60"/>
<sequence length="86" mass="10058">MLLRIFQRFWSCCYAFSIIVSVYGHAARASPCNSSLSKWMLLTLSRYNRYRESAHASVCPGFQDNLDPCPWYRPPQRLNFGTILYN</sequence>